<dbReference type="AlphaFoldDB" id="A0A5J4THM2"/>
<protein>
    <recommendedName>
        <fullName evidence="3">SH3 domain-containing protein</fullName>
    </recommendedName>
</protein>
<gene>
    <name evidence="1" type="ORF">EZS28_046619</name>
</gene>
<sequence length="78" mass="8949">MPPHRLDASSCFYYIGATIVSQQRENYNWLIADYNGQEDDTDFLPVANGEVVRVIQKGAVYYQVEKDDEQGKVPFECL</sequence>
<evidence type="ECO:0000313" key="2">
    <source>
        <dbReference type="Proteomes" id="UP000324800"/>
    </source>
</evidence>
<organism evidence="1 2">
    <name type="scientific">Streblomastix strix</name>
    <dbReference type="NCBI Taxonomy" id="222440"/>
    <lineage>
        <taxon>Eukaryota</taxon>
        <taxon>Metamonada</taxon>
        <taxon>Preaxostyla</taxon>
        <taxon>Oxymonadida</taxon>
        <taxon>Streblomastigidae</taxon>
        <taxon>Streblomastix</taxon>
    </lineage>
</organism>
<evidence type="ECO:0008006" key="3">
    <source>
        <dbReference type="Google" id="ProtNLM"/>
    </source>
</evidence>
<accession>A0A5J4THM2</accession>
<proteinExistence type="predicted"/>
<dbReference type="Proteomes" id="UP000324800">
    <property type="component" value="Unassembled WGS sequence"/>
</dbReference>
<comment type="caution">
    <text evidence="1">The sequence shown here is derived from an EMBL/GenBank/DDBJ whole genome shotgun (WGS) entry which is preliminary data.</text>
</comment>
<evidence type="ECO:0000313" key="1">
    <source>
        <dbReference type="EMBL" id="KAA6357854.1"/>
    </source>
</evidence>
<reference evidence="1 2" key="1">
    <citation type="submission" date="2019-03" db="EMBL/GenBank/DDBJ databases">
        <title>Single cell metagenomics reveals metabolic interactions within the superorganism composed of flagellate Streblomastix strix and complex community of Bacteroidetes bacteria on its surface.</title>
        <authorList>
            <person name="Treitli S.C."/>
            <person name="Kolisko M."/>
            <person name="Husnik F."/>
            <person name="Keeling P."/>
            <person name="Hampl V."/>
        </authorList>
    </citation>
    <scope>NUCLEOTIDE SEQUENCE [LARGE SCALE GENOMIC DNA]</scope>
    <source>
        <strain evidence="1">ST1C</strain>
    </source>
</reference>
<dbReference type="InterPro" id="IPR036028">
    <property type="entry name" value="SH3-like_dom_sf"/>
</dbReference>
<dbReference type="OrthoDB" id="8883818at2759"/>
<name>A0A5J4THM2_9EUKA</name>
<dbReference type="SUPFAM" id="SSF50044">
    <property type="entry name" value="SH3-domain"/>
    <property type="match status" value="1"/>
</dbReference>
<dbReference type="EMBL" id="SNRW01030749">
    <property type="protein sequence ID" value="KAA6357854.1"/>
    <property type="molecule type" value="Genomic_DNA"/>
</dbReference>